<protein>
    <submittedName>
        <fullName evidence="2">Nuclear transport factor 2 family protein</fullName>
    </submittedName>
</protein>
<sequence>MDRTSVQRWVEQYERLWRTPGTDRLAELFVPDARYRPSPWARSVDGLDEIAPFWESERRGADEEFSLSSYVLAVDGDTAVVRVTVEYEASAAGAWRDLWILTFAADGRCASFEEWPFAPDQPDGH</sequence>
<evidence type="ECO:0000313" key="2">
    <source>
        <dbReference type="EMBL" id="UYM05840.1"/>
    </source>
</evidence>
<evidence type="ECO:0000259" key="1">
    <source>
        <dbReference type="Pfam" id="PF12680"/>
    </source>
</evidence>
<dbReference type="KEGG" id="sgrg:L0C25_01815"/>
<keyword evidence="3" id="KW-1185">Reference proteome</keyword>
<dbReference type="Gene3D" id="3.10.450.50">
    <property type="match status" value="1"/>
</dbReference>
<dbReference type="Proteomes" id="UP001164390">
    <property type="component" value="Chromosome"/>
</dbReference>
<dbReference type="RefSeq" id="WP_271634669.1">
    <property type="nucleotide sequence ID" value="NZ_CP094970.1"/>
</dbReference>
<gene>
    <name evidence="2" type="ORF">L0C25_01815</name>
</gene>
<name>A0AA46TIN1_9ACTN</name>
<organism evidence="2 3">
    <name type="scientific">Solicola gregarius</name>
    <dbReference type="NCBI Taxonomy" id="2908642"/>
    <lineage>
        <taxon>Bacteria</taxon>
        <taxon>Bacillati</taxon>
        <taxon>Actinomycetota</taxon>
        <taxon>Actinomycetes</taxon>
        <taxon>Propionibacteriales</taxon>
        <taxon>Nocardioidaceae</taxon>
        <taxon>Solicola</taxon>
    </lineage>
</organism>
<dbReference type="SUPFAM" id="SSF54427">
    <property type="entry name" value="NTF2-like"/>
    <property type="match status" value="1"/>
</dbReference>
<proteinExistence type="predicted"/>
<dbReference type="AlphaFoldDB" id="A0AA46TIN1"/>
<dbReference type="InterPro" id="IPR032710">
    <property type="entry name" value="NTF2-like_dom_sf"/>
</dbReference>
<reference evidence="2" key="1">
    <citation type="submission" date="2022-01" db="EMBL/GenBank/DDBJ databases">
        <title>Nocardioidaceae gen. sp. A5X3R13.</title>
        <authorList>
            <person name="Lopez Marin M.A."/>
            <person name="Uhlik O."/>
        </authorList>
    </citation>
    <scope>NUCLEOTIDE SEQUENCE</scope>
    <source>
        <strain evidence="2">A5X3R13</strain>
    </source>
</reference>
<accession>A0AA46TIN1</accession>
<feature type="domain" description="SnoaL-like" evidence="1">
    <location>
        <begin position="10"/>
        <end position="110"/>
    </location>
</feature>
<dbReference type="InterPro" id="IPR037401">
    <property type="entry name" value="SnoaL-like"/>
</dbReference>
<dbReference type="EMBL" id="CP094970">
    <property type="protein sequence ID" value="UYM05840.1"/>
    <property type="molecule type" value="Genomic_DNA"/>
</dbReference>
<evidence type="ECO:0000313" key="3">
    <source>
        <dbReference type="Proteomes" id="UP001164390"/>
    </source>
</evidence>
<dbReference type="Pfam" id="PF12680">
    <property type="entry name" value="SnoaL_2"/>
    <property type="match status" value="1"/>
</dbReference>